<comment type="caution">
    <text evidence="2">The sequence shown here is derived from an EMBL/GenBank/DDBJ whole genome shotgun (WGS) entry which is preliminary data.</text>
</comment>
<sequence>MAAHALSRTYISFSKVCRRFFYSFIYMLLFYGPQLNIIQIAVVALAYHRINGLYFHIFLFAFFYHIIHNCIMDEAHIQCIGQSYDGLKASQFINLYKS</sequence>
<accession>A0A645JHA5</accession>
<proteinExistence type="predicted"/>
<reference evidence="2" key="1">
    <citation type="submission" date="2019-08" db="EMBL/GenBank/DDBJ databases">
        <authorList>
            <person name="Kucharzyk K."/>
            <person name="Murdoch R.W."/>
            <person name="Higgins S."/>
            <person name="Loffler F."/>
        </authorList>
    </citation>
    <scope>NUCLEOTIDE SEQUENCE</scope>
</reference>
<keyword evidence="1" id="KW-0812">Transmembrane</keyword>
<protein>
    <submittedName>
        <fullName evidence="2">Uncharacterized protein</fullName>
    </submittedName>
</protein>
<evidence type="ECO:0000313" key="2">
    <source>
        <dbReference type="EMBL" id="MPN58973.1"/>
    </source>
</evidence>
<name>A0A645JHA5_9ZZZZ</name>
<dbReference type="EMBL" id="VSSQ01132416">
    <property type="protein sequence ID" value="MPN58973.1"/>
    <property type="molecule type" value="Genomic_DNA"/>
</dbReference>
<keyword evidence="1" id="KW-0472">Membrane</keyword>
<keyword evidence="1" id="KW-1133">Transmembrane helix</keyword>
<organism evidence="2">
    <name type="scientific">bioreactor metagenome</name>
    <dbReference type="NCBI Taxonomy" id="1076179"/>
    <lineage>
        <taxon>unclassified sequences</taxon>
        <taxon>metagenomes</taxon>
        <taxon>ecological metagenomes</taxon>
    </lineage>
</organism>
<evidence type="ECO:0000256" key="1">
    <source>
        <dbReference type="SAM" id="Phobius"/>
    </source>
</evidence>
<gene>
    <name evidence="2" type="ORF">SDC9_206690</name>
</gene>
<dbReference type="AlphaFoldDB" id="A0A645JHA5"/>
<feature type="transmembrane region" description="Helical" evidence="1">
    <location>
        <begin position="53"/>
        <end position="71"/>
    </location>
</feature>
<feature type="transmembrane region" description="Helical" evidence="1">
    <location>
        <begin position="20"/>
        <end position="47"/>
    </location>
</feature>